<organism evidence="2 3">
    <name type="scientific">Thermomonas aquatica</name>
    <dbReference type="NCBI Taxonomy" id="2202149"/>
    <lineage>
        <taxon>Bacteria</taxon>
        <taxon>Pseudomonadati</taxon>
        <taxon>Pseudomonadota</taxon>
        <taxon>Gammaproteobacteria</taxon>
        <taxon>Lysobacterales</taxon>
        <taxon>Lysobacteraceae</taxon>
        <taxon>Thermomonas</taxon>
    </lineage>
</organism>
<dbReference type="SUPFAM" id="SSF52540">
    <property type="entry name" value="P-loop containing nucleoside triphosphate hydrolases"/>
    <property type="match status" value="1"/>
</dbReference>
<dbReference type="RefSeq" id="WP_139716805.1">
    <property type="nucleotide sequence ID" value="NZ_CP040871.1"/>
</dbReference>
<dbReference type="PANTHER" id="PTHR12788">
    <property type="entry name" value="PROTEIN-TYROSINE SULFOTRANSFERASE 2"/>
    <property type="match status" value="1"/>
</dbReference>
<reference evidence="2 3" key="1">
    <citation type="submission" date="2019-06" db="EMBL/GenBank/DDBJ databases">
        <title>Thermomonas aquatica sp. nov., isolated from an industrial wastewater treatment plant.</title>
        <authorList>
            <person name="Jeon J.H."/>
            <person name="Park D.-S."/>
        </authorList>
    </citation>
    <scope>NUCLEOTIDE SEQUENCE [LARGE SCALE GENOMIC DNA]</scope>
    <source>
        <strain evidence="2 3">SY21</strain>
    </source>
</reference>
<name>A0A5B7ZRE9_9GAMM</name>
<evidence type="ECO:0000256" key="1">
    <source>
        <dbReference type="ARBA" id="ARBA00022679"/>
    </source>
</evidence>
<accession>A0A5B7ZRE9</accession>
<dbReference type="InterPro" id="IPR011990">
    <property type="entry name" value="TPR-like_helical_dom_sf"/>
</dbReference>
<dbReference type="OrthoDB" id="9766687at2"/>
<dbReference type="Pfam" id="PF13469">
    <property type="entry name" value="Sulfotransfer_3"/>
    <property type="match status" value="1"/>
</dbReference>
<sequence>MHGNRHALWLQAQQHATAGRLEAAREAFEALLEHEPGHAGARALLASVLLAQDRLRDACMQLSRAADALPPDPNFILRIAHGLRSVGETNAALDCMRHPALAQSRDASQQLALGHLYQGLGLNPQALRCMQHARDAGMDSPDFRYFLALQLQFNGRIAEAEASMEACLRMGPTFGRASLSLARIRKQTTQSNHVGFIRARLAQVAPGSEDHAAFEFALYEELDDLGEHDAAWDALARGNAIMHSRTRHDAGAESRFIEQLIRTFDTDADSRTDDHDGPMPIFIVGLPRSGTTLLERILGTHPQVASTGELTDLPKQLRWTADLHGHALLDDALLAATGTLDFAELGRRYLRQTQWRAQGRRHYVDKLPPNWMLVGHIRRALPRAKVLHLVRDPMDVCFSNWRALFGDAYAYSYDFAALAQHHGLYRKLMAHWHRVHPGFVLDVPYAELVREPEASCRRVLDFCGLPFEADCLDHTRNRSSVSTLSSAQVREPIHARGIGEWRRYAERLEPLRALLDA</sequence>
<dbReference type="Pfam" id="PF14559">
    <property type="entry name" value="TPR_19"/>
    <property type="match status" value="1"/>
</dbReference>
<keyword evidence="3" id="KW-1185">Reference proteome</keyword>
<keyword evidence="1" id="KW-0808">Transferase</keyword>
<dbReference type="KEGG" id="thes:FHQ07_10770"/>
<dbReference type="Proteomes" id="UP000308149">
    <property type="component" value="Chromosome"/>
</dbReference>
<dbReference type="SUPFAM" id="SSF48452">
    <property type="entry name" value="TPR-like"/>
    <property type="match status" value="1"/>
</dbReference>
<dbReference type="AlphaFoldDB" id="A0A5B7ZRE9"/>
<dbReference type="InterPro" id="IPR026634">
    <property type="entry name" value="TPST-like"/>
</dbReference>
<dbReference type="Gene3D" id="1.25.40.10">
    <property type="entry name" value="Tetratricopeptide repeat domain"/>
    <property type="match status" value="2"/>
</dbReference>
<evidence type="ECO:0000313" key="2">
    <source>
        <dbReference type="EMBL" id="QDA57754.1"/>
    </source>
</evidence>
<dbReference type="PANTHER" id="PTHR12788:SF10">
    <property type="entry name" value="PROTEIN-TYROSINE SULFOTRANSFERASE"/>
    <property type="match status" value="1"/>
</dbReference>
<dbReference type="Gene3D" id="3.40.50.300">
    <property type="entry name" value="P-loop containing nucleotide triphosphate hydrolases"/>
    <property type="match status" value="1"/>
</dbReference>
<protein>
    <submittedName>
        <fullName evidence="2">Tetratricopeptide repeat protein</fullName>
    </submittedName>
</protein>
<evidence type="ECO:0000313" key="3">
    <source>
        <dbReference type="Proteomes" id="UP000308149"/>
    </source>
</evidence>
<proteinExistence type="predicted"/>
<dbReference type="EMBL" id="CP040871">
    <property type="protein sequence ID" value="QDA57754.1"/>
    <property type="molecule type" value="Genomic_DNA"/>
</dbReference>
<gene>
    <name evidence="2" type="ORF">FHQ07_10770</name>
</gene>
<dbReference type="GO" id="GO:0008476">
    <property type="term" value="F:protein-tyrosine sulfotransferase activity"/>
    <property type="evidence" value="ECO:0007669"/>
    <property type="project" value="InterPro"/>
</dbReference>
<dbReference type="InterPro" id="IPR027417">
    <property type="entry name" value="P-loop_NTPase"/>
</dbReference>